<organism evidence="2 3">
    <name type="scientific">Streptosporangium algeriense</name>
    <dbReference type="NCBI Taxonomy" id="1682748"/>
    <lineage>
        <taxon>Bacteria</taxon>
        <taxon>Bacillati</taxon>
        <taxon>Actinomycetota</taxon>
        <taxon>Actinomycetes</taxon>
        <taxon>Streptosporangiales</taxon>
        <taxon>Streptosporangiaceae</taxon>
        <taxon>Streptosporangium</taxon>
    </lineage>
</organism>
<accession>A0ABW3E1K5</accession>
<keyword evidence="3" id="KW-1185">Reference proteome</keyword>
<dbReference type="Proteomes" id="UP001597024">
    <property type="component" value="Unassembled WGS sequence"/>
</dbReference>
<sequence length="225" mass="23916">MAAMEKGMHSNQHETPWQVDFQALDRRERLIINRMLAGLALGMILAVAGESLAEALPPSVSMTYDPYVYGLLVLVMTRGSANAWWAALNGLLATAGLTAGHVVAHALNHDESLLAQANESWQIALSVTMVGFGVAGYLSRRNGLSGDMAVGVFIALVCTEGREIQQAALVPHGGPVQAGQWPLVVLVLLGLCLTLLLRPTAQARLRTLLITVGCAAVLVGLSMLW</sequence>
<feature type="transmembrane region" description="Helical" evidence="1">
    <location>
        <begin position="205"/>
        <end position="224"/>
    </location>
</feature>
<dbReference type="EMBL" id="JBHTHX010001752">
    <property type="protein sequence ID" value="MFD0889292.1"/>
    <property type="molecule type" value="Genomic_DNA"/>
</dbReference>
<feature type="transmembrane region" description="Helical" evidence="1">
    <location>
        <begin position="120"/>
        <end position="138"/>
    </location>
</feature>
<keyword evidence="1" id="KW-0812">Transmembrane</keyword>
<keyword evidence="1" id="KW-1133">Transmembrane helix</keyword>
<evidence type="ECO:0000313" key="2">
    <source>
        <dbReference type="EMBL" id="MFD0889292.1"/>
    </source>
</evidence>
<keyword evidence="1" id="KW-0472">Membrane</keyword>
<comment type="caution">
    <text evidence="2">The sequence shown here is derived from an EMBL/GenBank/DDBJ whole genome shotgun (WGS) entry which is preliminary data.</text>
</comment>
<feature type="transmembrane region" description="Helical" evidence="1">
    <location>
        <begin position="179"/>
        <end position="198"/>
    </location>
</feature>
<name>A0ABW3E1K5_9ACTN</name>
<reference evidence="3" key="1">
    <citation type="journal article" date="2019" name="Int. J. Syst. Evol. Microbiol.">
        <title>The Global Catalogue of Microorganisms (GCM) 10K type strain sequencing project: providing services to taxonomists for standard genome sequencing and annotation.</title>
        <authorList>
            <consortium name="The Broad Institute Genomics Platform"/>
            <consortium name="The Broad Institute Genome Sequencing Center for Infectious Disease"/>
            <person name="Wu L."/>
            <person name="Ma J."/>
        </authorList>
    </citation>
    <scope>NUCLEOTIDE SEQUENCE [LARGE SCALE GENOMIC DNA]</scope>
    <source>
        <strain evidence="3">CCUG 62974</strain>
    </source>
</reference>
<evidence type="ECO:0000256" key="1">
    <source>
        <dbReference type="SAM" id="Phobius"/>
    </source>
</evidence>
<proteinExistence type="predicted"/>
<feature type="transmembrane region" description="Helical" evidence="1">
    <location>
        <begin position="83"/>
        <end position="108"/>
    </location>
</feature>
<feature type="transmembrane region" description="Helical" evidence="1">
    <location>
        <begin position="35"/>
        <end position="53"/>
    </location>
</feature>
<gene>
    <name evidence="2" type="ORF">ACFQ08_32560</name>
</gene>
<protein>
    <submittedName>
        <fullName evidence="2">Uncharacterized protein</fullName>
    </submittedName>
</protein>
<evidence type="ECO:0000313" key="3">
    <source>
        <dbReference type="Proteomes" id="UP001597024"/>
    </source>
</evidence>